<organism evidence="1 2">
    <name type="scientific">Actinomadura gamaensis</name>
    <dbReference type="NCBI Taxonomy" id="1763541"/>
    <lineage>
        <taxon>Bacteria</taxon>
        <taxon>Bacillati</taxon>
        <taxon>Actinomycetota</taxon>
        <taxon>Actinomycetes</taxon>
        <taxon>Streptosporangiales</taxon>
        <taxon>Thermomonosporaceae</taxon>
        <taxon>Actinomadura</taxon>
    </lineage>
</organism>
<evidence type="ECO:0000313" key="2">
    <source>
        <dbReference type="Proteomes" id="UP001595872"/>
    </source>
</evidence>
<evidence type="ECO:0000313" key="1">
    <source>
        <dbReference type="EMBL" id="MFC4907645.1"/>
    </source>
</evidence>
<reference evidence="2" key="1">
    <citation type="journal article" date="2019" name="Int. J. Syst. Evol. Microbiol.">
        <title>The Global Catalogue of Microorganisms (GCM) 10K type strain sequencing project: providing services to taxonomists for standard genome sequencing and annotation.</title>
        <authorList>
            <consortium name="The Broad Institute Genomics Platform"/>
            <consortium name="The Broad Institute Genome Sequencing Center for Infectious Disease"/>
            <person name="Wu L."/>
            <person name="Ma J."/>
        </authorList>
    </citation>
    <scope>NUCLEOTIDE SEQUENCE [LARGE SCALE GENOMIC DNA]</scope>
    <source>
        <strain evidence="2">KLKA75</strain>
    </source>
</reference>
<protein>
    <recommendedName>
        <fullName evidence="3">DUF892 family protein</fullName>
    </recommendedName>
</protein>
<evidence type="ECO:0008006" key="3">
    <source>
        <dbReference type="Google" id="ProtNLM"/>
    </source>
</evidence>
<accession>A0ABV9TX99</accession>
<gene>
    <name evidence="1" type="ORF">ACFPCY_09965</name>
</gene>
<keyword evidence="2" id="KW-1185">Reference proteome</keyword>
<name>A0ABV9TX99_9ACTN</name>
<dbReference type="Proteomes" id="UP001595872">
    <property type="component" value="Unassembled WGS sequence"/>
</dbReference>
<comment type="caution">
    <text evidence="1">The sequence shown here is derived from an EMBL/GenBank/DDBJ whole genome shotgun (WGS) entry which is preliminary data.</text>
</comment>
<dbReference type="RefSeq" id="WP_378253561.1">
    <property type="nucleotide sequence ID" value="NZ_JBHSIT010000002.1"/>
</dbReference>
<proteinExistence type="predicted"/>
<sequence>MKLGILLHDLHDRENEMARHLLRIAERNAADHEIHHLARDLATWSQAHVRSLAEIAKRYEVELDPEPDSDTAVTQRLLEKTGELLGRRSEASLALLHDLRKVYVDAAGLSLDWETAGQIAQATRDGDLLDLVSHCHPDTLRQMRWANAKVKETSPQIFTS</sequence>
<dbReference type="EMBL" id="JBHSIT010000002">
    <property type="protein sequence ID" value="MFC4907645.1"/>
    <property type="molecule type" value="Genomic_DNA"/>
</dbReference>